<dbReference type="InterPro" id="IPR017508">
    <property type="entry name" value="HipA_N1"/>
</dbReference>
<dbReference type="Gene3D" id="1.10.1070.20">
    <property type="match status" value="1"/>
</dbReference>
<dbReference type="NCBIfam" id="TIGR03071">
    <property type="entry name" value="couple_hipA"/>
    <property type="match status" value="1"/>
</dbReference>
<dbReference type="Pfam" id="PF07804">
    <property type="entry name" value="HipA_C"/>
    <property type="match status" value="1"/>
</dbReference>
<feature type="domain" description="HipA-like C-terminal" evidence="4">
    <location>
        <begin position="151"/>
        <end position="359"/>
    </location>
</feature>
<dbReference type="InterPro" id="IPR012893">
    <property type="entry name" value="HipA-like_C"/>
</dbReference>
<dbReference type="Pfam" id="PF13657">
    <property type="entry name" value="Couple_hipA"/>
    <property type="match status" value="1"/>
</dbReference>
<evidence type="ECO:0000313" key="7">
    <source>
        <dbReference type="Proteomes" id="UP001230978"/>
    </source>
</evidence>
<proteinExistence type="inferred from homology"/>
<name>A0ABY8Q568_9RHOB</name>
<comment type="similarity">
    <text evidence="1">Belongs to the HipA Ser/Thr kinase family.</text>
</comment>
<keyword evidence="7" id="KW-1185">Reference proteome</keyword>
<reference evidence="6 7" key="1">
    <citation type="submission" date="2023-04" db="EMBL/GenBank/DDBJ databases">
        <title>YMD61, complete Genome.</title>
        <authorList>
            <person name="Zhang J."/>
        </authorList>
    </citation>
    <scope>NUCLEOTIDE SEQUENCE [LARGE SCALE GENOMIC DNA]</scope>
    <source>
        <strain evidence="6 7">YMD61</strain>
    </source>
</reference>
<organism evidence="6 7">
    <name type="scientific">Fuscovulum ytuae</name>
    <dbReference type="NCBI Taxonomy" id="3042299"/>
    <lineage>
        <taxon>Bacteria</taxon>
        <taxon>Pseudomonadati</taxon>
        <taxon>Pseudomonadota</taxon>
        <taxon>Alphaproteobacteria</taxon>
        <taxon>Rhodobacterales</taxon>
        <taxon>Paracoccaceae</taxon>
        <taxon>Fuscovulum</taxon>
    </lineage>
</organism>
<evidence type="ECO:0000256" key="2">
    <source>
        <dbReference type="ARBA" id="ARBA00022679"/>
    </source>
</evidence>
<accession>A0ABY8Q568</accession>
<feature type="domain" description="HipA N-terminal subdomain 1" evidence="5">
    <location>
        <begin position="6"/>
        <end position="101"/>
    </location>
</feature>
<keyword evidence="3" id="KW-0418">Kinase</keyword>
<dbReference type="PANTHER" id="PTHR37419:SF1">
    <property type="entry name" value="SERINE_THREONINE-PROTEIN KINASE TOXIN HIPA"/>
    <property type="match status" value="1"/>
</dbReference>
<evidence type="ECO:0000256" key="1">
    <source>
        <dbReference type="ARBA" id="ARBA00010164"/>
    </source>
</evidence>
<keyword evidence="2" id="KW-0808">Transferase</keyword>
<dbReference type="EMBL" id="CP124535">
    <property type="protein sequence ID" value="WGV16010.1"/>
    <property type="molecule type" value="Genomic_DNA"/>
</dbReference>
<dbReference type="InterPro" id="IPR052028">
    <property type="entry name" value="HipA_Ser/Thr_kinase"/>
</dbReference>
<evidence type="ECO:0000313" key="6">
    <source>
        <dbReference type="EMBL" id="WGV16010.1"/>
    </source>
</evidence>
<dbReference type="Proteomes" id="UP001230978">
    <property type="component" value="Chromosome"/>
</dbReference>
<evidence type="ECO:0000259" key="5">
    <source>
        <dbReference type="Pfam" id="PF13657"/>
    </source>
</evidence>
<protein>
    <submittedName>
        <fullName evidence="6">HipA domain-containing protein</fullName>
    </submittedName>
</protein>
<sequence length="434" mass="47880">MARLDLDVFFEGTHIPIGELSRLDDGSCTFRYLTDTLPHPLSMSLPIRDEPFNDLQTRSFFSNLLFENAQREQVMQRHGIEFGDVVGLLAYLGADCPGSISCVPKGNGPAKLPGDLQHDYDALDDSQLKQIMTSLRDFRRVPDETGDPSPLAGVQGKIALARLPDGRFALPKPGLNVPTTHILKVPRPGEMTTVEQEHLLMQMMADLQPHPVAETSVLGEGDLRGLLVTRFDRRVEGNFVRRIHQEDFAQALGFGPQLKYERNGTSGRCFNAIAIRSVMEGTMVPGRSRQAFVEVTIANLLLGNTDNHAKNHALLYTAQRPDFAPVYDVAPVLIDDQVLHQLSFNIGNANMTDEITGSDIAEFILAVGFPRVTSPLLQRLRSLVASAVHRIGEMQGPVQKRIGDAIAEQAKWLSAALEADIEIPDRDAVIINRP</sequence>
<evidence type="ECO:0000259" key="4">
    <source>
        <dbReference type="Pfam" id="PF07804"/>
    </source>
</evidence>
<evidence type="ECO:0000256" key="3">
    <source>
        <dbReference type="ARBA" id="ARBA00022777"/>
    </source>
</evidence>
<dbReference type="PANTHER" id="PTHR37419">
    <property type="entry name" value="SERINE/THREONINE-PROTEIN KINASE TOXIN HIPA"/>
    <property type="match status" value="1"/>
</dbReference>
<gene>
    <name evidence="6" type="ORF">QF092_17425</name>
</gene>
<dbReference type="RefSeq" id="WP_281465931.1">
    <property type="nucleotide sequence ID" value="NZ_CP124535.1"/>
</dbReference>